<dbReference type="EMBL" id="CP042912">
    <property type="protein sequence ID" value="QEG24002.1"/>
    <property type="molecule type" value="Genomic_DNA"/>
</dbReference>
<feature type="chain" id="PRO_5022804649" evidence="2">
    <location>
        <begin position="29"/>
        <end position="334"/>
    </location>
</feature>
<keyword evidence="2" id="KW-0732">Signal</keyword>
<keyword evidence="4" id="KW-1185">Reference proteome</keyword>
<organism evidence="3 4">
    <name type="scientific">Mariniblastus fucicola</name>
    <dbReference type="NCBI Taxonomy" id="980251"/>
    <lineage>
        <taxon>Bacteria</taxon>
        <taxon>Pseudomonadati</taxon>
        <taxon>Planctomycetota</taxon>
        <taxon>Planctomycetia</taxon>
        <taxon>Pirellulales</taxon>
        <taxon>Pirellulaceae</taxon>
        <taxon>Mariniblastus</taxon>
    </lineage>
</organism>
<dbReference type="OrthoDB" id="243478at2"/>
<sequence length="334" mass="37904" precursor="true">MIHGGLKTGLFSIALSAAVVLASTTIHAQQQNNAQQQSQQLTQQQTDRLAQMGGQTPSQPRRPFAELSAEESTYLGQALDYWQAQSEGIKLYQCTFQRYVYDTALTNYRDPKTGQLSADSIAIGEIRYGKPGKASYETTSLYKFDGPGKEPKPISDAKLREKWVTDGDAVYEFDFQARRLYETKLPPEMRGAGAILNSPIPFMFGARKDQILQRYWVRVITPPDAKGEVWLEAWPKRAEDAQNYKKVEIILSMEPFLPKAVHMYMPQYDPKKNNFSSVYIAFSDQKVNDRLSLIKNWWGHFVKPSLPTFETGWKRVDRQAMNTSAAGASPNQRK</sequence>
<dbReference type="KEGG" id="mff:MFFC18_39080"/>
<feature type="compositionally biased region" description="Low complexity" evidence="1">
    <location>
        <begin position="33"/>
        <end position="51"/>
    </location>
</feature>
<feature type="signal peptide" evidence="2">
    <location>
        <begin position="1"/>
        <end position="28"/>
    </location>
</feature>
<evidence type="ECO:0000256" key="2">
    <source>
        <dbReference type="SAM" id="SignalP"/>
    </source>
</evidence>
<protein>
    <submittedName>
        <fullName evidence="3">Uncharacterized protein</fullName>
    </submittedName>
</protein>
<reference evidence="3 4" key="1">
    <citation type="submission" date="2019-08" db="EMBL/GenBank/DDBJ databases">
        <title>Deep-cultivation of Planctomycetes and their phenomic and genomic characterization uncovers novel biology.</title>
        <authorList>
            <person name="Wiegand S."/>
            <person name="Jogler M."/>
            <person name="Boedeker C."/>
            <person name="Pinto D."/>
            <person name="Vollmers J."/>
            <person name="Rivas-Marin E."/>
            <person name="Kohn T."/>
            <person name="Peeters S.H."/>
            <person name="Heuer A."/>
            <person name="Rast P."/>
            <person name="Oberbeckmann S."/>
            <person name="Bunk B."/>
            <person name="Jeske O."/>
            <person name="Meyerdierks A."/>
            <person name="Storesund J.E."/>
            <person name="Kallscheuer N."/>
            <person name="Luecker S."/>
            <person name="Lage O.M."/>
            <person name="Pohl T."/>
            <person name="Merkel B.J."/>
            <person name="Hornburger P."/>
            <person name="Mueller R.-W."/>
            <person name="Bruemmer F."/>
            <person name="Labrenz M."/>
            <person name="Spormann A.M."/>
            <person name="Op den Camp H."/>
            <person name="Overmann J."/>
            <person name="Amann R."/>
            <person name="Jetten M.S.M."/>
            <person name="Mascher T."/>
            <person name="Medema M.H."/>
            <person name="Devos D.P."/>
            <person name="Kaster A.-K."/>
            <person name="Ovreas L."/>
            <person name="Rohde M."/>
            <person name="Galperin M.Y."/>
            <person name="Jogler C."/>
        </authorList>
    </citation>
    <scope>NUCLEOTIDE SEQUENCE [LARGE SCALE GENOMIC DNA]</scope>
    <source>
        <strain evidence="3 4">FC18</strain>
    </source>
</reference>
<evidence type="ECO:0000256" key="1">
    <source>
        <dbReference type="SAM" id="MobiDB-lite"/>
    </source>
</evidence>
<dbReference type="Proteomes" id="UP000322214">
    <property type="component" value="Chromosome"/>
</dbReference>
<dbReference type="AlphaFoldDB" id="A0A5B9PGX0"/>
<accession>A0A5B9PGX0</accession>
<gene>
    <name evidence="3" type="ORF">MFFC18_39080</name>
</gene>
<proteinExistence type="predicted"/>
<feature type="region of interest" description="Disordered" evidence="1">
    <location>
        <begin position="33"/>
        <end position="66"/>
    </location>
</feature>
<evidence type="ECO:0000313" key="3">
    <source>
        <dbReference type="EMBL" id="QEG24002.1"/>
    </source>
</evidence>
<dbReference type="STRING" id="980251.GCA_001642875_04192"/>
<evidence type="ECO:0000313" key="4">
    <source>
        <dbReference type="Proteomes" id="UP000322214"/>
    </source>
</evidence>
<name>A0A5B9PGX0_9BACT</name>
<dbReference type="RefSeq" id="WP_075082442.1">
    <property type="nucleotide sequence ID" value="NZ_CP042912.1"/>
</dbReference>